<dbReference type="RefSeq" id="WP_188444378.1">
    <property type="nucleotide sequence ID" value="NZ_BMFD01000020.1"/>
</dbReference>
<feature type="chain" id="PRO_5046023002" evidence="1">
    <location>
        <begin position="24"/>
        <end position="89"/>
    </location>
</feature>
<keyword evidence="3" id="KW-1185">Reference proteome</keyword>
<reference evidence="3" key="1">
    <citation type="journal article" date="2019" name="Int. J. Syst. Evol. Microbiol.">
        <title>The Global Catalogue of Microorganisms (GCM) 10K type strain sequencing project: providing services to taxonomists for standard genome sequencing and annotation.</title>
        <authorList>
            <consortium name="The Broad Institute Genomics Platform"/>
            <consortium name="The Broad Institute Genome Sequencing Center for Infectious Disease"/>
            <person name="Wu L."/>
            <person name="Ma J."/>
        </authorList>
    </citation>
    <scope>NUCLEOTIDE SEQUENCE [LARGE SCALE GENOMIC DNA]</scope>
    <source>
        <strain evidence="3">CGMCC 1.12479</strain>
    </source>
</reference>
<feature type="signal peptide" evidence="1">
    <location>
        <begin position="1"/>
        <end position="23"/>
    </location>
</feature>
<evidence type="ECO:0000256" key="1">
    <source>
        <dbReference type="SAM" id="SignalP"/>
    </source>
</evidence>
<comment type="caution">
    <text evidence="2">The sequence shown here is derived from an EMBL/GenBank/DDBJ whole genome shotgun (WGS) entry which is preliminary data.</text>
</comment>
<gene>
    <name evidence="2" type="ORF">GCM10010993_34350</name>
</gene>
<keyword evidence="1" id="KW-0732">Signal</keyword>
<dbReference type="Proteomes" id="UP000635885">
    <property type="component" value="Unassembled WGS sequence"/>
</dbReference>
<evidence type="ECO:0000313" key="2">
    <source>
        <dbReference type="EMBL" id="GGC53048.1"/>
    </source>
</evidence>
<protein>
    <submittedName>
        <fullName evidence="2">Uncharacterized protein</fullName>
    </submittedName>
</protein>
<name>A0ABQ1N783_9BACT</name>
<evidence type="ECO:0000313" key="3">
    <source>
        <dbReference type="Proteomes" id="UP000635885"/>
    </source>
</evidence>
<sequence>MKNNIKNLLRGGVMMLAAVFAFAFTQPQAQMGFAPIFDQQNPTQVIGWVDVSTLQEGIDYECNDNPTPCLYEEEDLQSQVVREGVFELL</sequence>
<dbReference type="EMBL" id="BMFD01000020">
    <property type="protein sequence ID" value="GGC53048.1"/>
    <property type="molecule type" value="Genomic_DNA"/>
</dbReference>
<proteinExistence type="predicted"/>
<accession>A0ABQ1N783</accession>
<organism evidence="2 3">
    <name type="scientific">Belliella aquatica</name>
    <dbReference type="NCBI Taxonomy" id="1323734"/>
    <lineage>
        <taxon>Bacteria</taxon>
        <taxon>Pseudomonadati</taxon>
        <taxon>Bacteroidota</taxon>
        <taxon>Cytophagia</taxon>
        <taxon>Cytophagales</taxon>
        <taxon>Cyclobacteriaceae</taxon>
        <taxon>Belliella</taxon>
    </lineage>
</organism>